<accession>A0A8H7V9Y0</accession>
<dbReference type="Proteomes" id="UP000650833">
    <property type="component" value="Unassembled WGS sequence"/>
</dbReference>
<evidence type="ECO:0000313" key="1">
    <source>
        <dbReference type="EMBL" id="KAG2215511.1"/>
    </source>
</evidence>
<organism evidence="1 2">
    <name type="scientific">Mucor plumbeus</name>
    <dbReference type="NCBI Taxonomy" id="97098"/>
    <lineage>
        <taxon>Eukaryota</taxon>
        <taxon>Fungi</taxon>
        <taxon>Fungi incertae sedis</taxon>
        <taxon>Mucoromycota</taxon>
        <taxon>Mucoromycotina</taxon>
        <taxon>Mucoromycetes</taxon>
        <taxon>Mucorales</taxon>
        <taxon>Mucorineae</taxon>
        <taxon>Mucoraceae</taxon>
        <taxon>Mucor</taxon>
    </lineage>
</organism>
<proteinExistence type="predicted"/>
<keyword evidence="2" id="KW-1185">Reference proteome</keyword>
<dbReference type="AlphaFoldDB" id="A0A8H7V9Y0"/>
<reference evidence="1" key="1">
    <citation type="submission" date="2020-12" db="EMBL/GenBank/DDBJ databases">
        <title>Metabolic potential, ecology and presence of endohyphal bacteria is reflected in genomic diversity of Mucoromycotina.</title>
        <authorList>
            <person name="Muszewska A."/>
            <person name="Okrasinska A."/>
            <person name="Steczkiewicz K."/>
            <person name="Drgas O."/>
            <person name="Orlowska M."/>
            <person name="Perlinska-Lenart U."/>
            <person name="Aleksandrzak-Piekarczyk T."/>
            <person name="Szatraj K."/>
            <person name="Zielenkiewicz U."/>
            <person name="Pilsyk S."/>
            <person name="Malc E."/>
            <person name="Mieczkowski P."/>
            <person name="Kruszewska J.S."/>
            <person name="Biernat P."/>
            <person name="Pawlowska J."/>
        </authorList>
    </citation>
    <scope>NUCLEOTIDE SEQUENCE</scope>
    <source>
        <strain evidence="1">CBS 226.32</strain>
    </source>
</reference>
<protein>
    <submittedName>
        <fullName evidence="1">Uncharacterized protein</fullName>
    </submittedName>
</protein>
<name>A0A8H7V9Y0_9FUNG</name>
<dbReference type="EMBL" id="JAEPRC010000007">
    <property type="protein sequence ID" value="KAG2215511.1"/>
    <property type="molecule type" value="Genomic_DNA"/>
</dbReference>
<gene>
    <name evidence="1" type="ORF">INT46_006771</name>
</gene>
<evidence type="ECO:0000313" key="2">
    <source>
        <dbReference type="Proteomes" id="UP000650833"/>
    </source>
</evidence>
<comment type="caution">
    <text evidence="1">The sequence shown here is derived from an EMBL/GenBank/DDBJ whole genome shotgun (WGS) entry which is preliminary data.</text>
</comment>
<sequence length="108" mass="11922">MYRNYWDNRNRADLNNNLQQQAREATINMAKALNVPSTAINNPTSTTGTTSTNGSNVFPVLISINGLTSTTSSISTTTTISPNPTIANDFKFGLKRFYQDLNDLFDIV</sequence>